<feature type="non-terminal residue" evidence="1">
    <location>
        <position position="30"/>
    </location>
</feature>
<proteinExistence type="predicted"/>
<comment type="caution">
    <text evidence="1">The sequence shown here is derived from an EMBL/GenBank/DDBJ whole genome shotgun (WGS) entry which is preliminary data.</text>
</comment>
<dbReference type="EMBL" id="CAJVCH010561869">
    <property type="protein sequence ID" value="CAG7831755.1"/>
    <property type="molecule type" value="Genomic_DNA"/>
</dbReference>
<accession>A0A8J2M189</accession>
<organism evidence="1 2">
    <name type="scientific">Allacma fusca</name>
    <dbReference type="NCBI Taxonomy" id="39272"/>
    <lineage>
        <taxon>Eukaryota</taxon>
        <taxon>Metazoa</taxon>
        <taxon>Ecdysozoa</taxon>
        <taxon>Arthropoda</taxon>
        <taxon>Hexapoda</taxon>
        <taxon>Collembola</taxon>
        <taxon>Symphypleona</taxon>
        <taxon>Sminthuridae</taxon>
        <taxon>Allacma</taxon>
    </lineage>
</organism>
<protein>
    <submittedName>
        <fullName evidence="1">Uncharacterized protein</fullName>
    </submittedName>
</protein>
<dbReference type="Proteomes" id="UP000708208">
    <property type="component" value="Unassembled WGS sequence"/>
</dbReference>
<dbReference type="AlphaFoldDB" id="A0A8J2M189"/>
<evidence type="ECO:0000313" key="2">
    <source>
        <dbReference type="Proteomes" id="UP000708208"/>
    </source>
</evidence>
<name>A0A8J2M189_9HEXA</name>
<evidence type="ECO:0000313" key="1">
    <source>
        <dbReference type="EMBL" id="CAG7831755.1"/>
    </source>
</evidence>
<sequence length="30" mass="3556">MRPSLPGFHLTRFVRVDHHLRISLELGTNR</sequence>
<keyword evidence="2" id="KW-1185">Reference proteome</keyword>
<reference evidence="1" key="1">
    <citation type="submission" date="2021-06" db="EMBL/GenBank/DDBJ databases">
        <authorList>
            <person name="Hodson N. C."/>
            <person name="Mongue J. A."/>
            <person name="Jaron S. K."/>
        </authorList>
    </citation>
    <scope>NUCLEOTIDE SEQUENCE</scope>
</reference>
<gene>
    <name evidence="1" type="ORF">AFUS01_LOCUS41481</name>
</gene>